<dbReference type="Gene3D" id="2.40.50.100">
    <property type="match status" value="1"/>
</dbReference>
<evidence type="ECO:0000259" key="2">
    <source>
        <dbReference type="Pfam" id="PF25954"/>
    </source>
</evidence>
<dbReference type="Proteomes" id="UP001059934">
    <property type="component" value="Chromosome"/>
</dbReference>
<dbReference type="NCBIfam" id="TIGR01730">
    <property type="entry name" value="RND_mfp"/>
    <property type="match status" value="1"/>
</dbReference>
<dbReference type="InterPro" id="IPR058792">
    <property type="entry name" value="Beta-barrel_RND_2"/>
</dbReference>
<keyword evidence="5" id="KW-1185">Reference proteome</keyword>
<comment type="similarity">
    <text evidence="1">Belongs to the membrane fusion protein (MFP) (TC 8.A.1) family.</text>
</comment>
<gene>
    <name evidence="4" type="ORF">NYF23_06265</name>
</gene>
<sequence>MKSRWIWIAALSLLVALIYFLSRPKLPEVHLVELSLGLVESSVSNTRAGTVKACQRSKLSLPIGGQIAMLYVDEGQEVSEGQLLMSLWNDDRRAQVEQAKATATALVKERQSICIGSASDRHESERLTALLDKKLVSSERADLALAKSNSSAAACEAAKARVAQAEASVKLAEAVLAQTYLYAPFAGRVAEVTGELGEFSTPSPPGVQTPPAIDLLTDGCHYISAPIDEVDASQVAVGMPVRVTMDAFRERNFPAVVRRISTYVLDLEKQARTVEVEAELDSDEQMPLLLAGYSADMEIILDAKSSALRVPTEILVDEKFVLMVNQEGRVERRELVLGLSNWHFSEVISGVLEGDRIIGNIGTQAVVDGAEVRVVDAP</sequence>
<feature type="domain" description="Multidrug resistance protein MdtA-like C-terminal permuted SH3" evidence="3">
    <location>
        <begin position="317"/>
        <end position="358"/>
    </location>
</feature>
<evidence type="ECO:0000259" key="3">
    <source>
        <dbReference type="Pfam" id="PF25967"/>
    </source>
</evidence>
<dbReference type="InterPro" id="IPR058627">
    <property type="entry name" value="MdtA-like_C"/>
</dbReference>
<dbReference type="InterPro" id="IPR006143">
    <property type="entry name" value="RND_pump_MFP"/>
</dbReference>
<name>A0ABY5TQU5_9GAMM</name>
<dbReference type="SUPFAM" id="SSF111369">
    <property type="entry name" value="HlyD-like secretion proteins"/>
    <property type="match status" value="1"/>
</dbReference>
<evidence type="ECO:0000256" key="1">
    <source>
        <dbReference type="ARBA" id="ARBA00009477"/>
    </source>
</evidence>
<proteinExistence type="inferred from homology"/>
<dbReference type="Pfam" id="PF25967">
    <property type="entry name" value="RND-MFP_C"/>
    <property type="match status" value="1"/>
</dbReference>
<reference evidence="4" key="1">
    <citation type="submission" date="2022-08" db="EMBL/GenBank/DDBJ databases">
        <title>Catabolic pathway analysis in culturable SAR92 clade bacteria reveals their overlooked roles in DMSP degradation in coastal seas.</title>
        <authorList>
            <person name="He X."/>
            <person name="Zhang X."/>
            <person name="Zhang Y."/>
        </authorList>
    </citation>
    <scope>NUCLEOTIDE SEQUENCE</scope>
    <source>
        <strain evidence="4">H455</strain>
    </source>
</reference>
<dbReference type="PANTHER" id="PTHR30469">
    <property type="entry name" value="MULTIDRUG RESISTANCE PROTEIN MDTA"/>
    <property type="match status" value="1"/>
</dbReference>
<protein>
    <submittedName>
        <fullName evidence="4">Efflux RND transporter periplasmic adaptor subunit</fullName>
    </submittedName>
</protein>
<evidence type="ECO:0000313" key="5">
    <source>
        <dbReference type="Proteomes" id="UP001059934"/>
    </source>
</evidence>
<evidence type="ECO:0000313" key="4">
    <source>
        <dbReference type="EMBL" id="UVW36207.1"/>
    </source>
</evidence>
<dbReference type="PANTHER" id="PTHR30469:SF15">
    <property type="entry name" value="HLYD FAMILY OF SECRETION PROTEINS"/>
    <property type="match status" value="1"/>
</dbReference>
<dbReference type="Gene3D" id="2.40.420.20">
    <property type="match status" value="1"/>
</dbReference>
<feature type="domain" description="CusB-like beta-barrel" evidence="2">
    <location>
        <begin position="224"/>
        <end position="285"/>
    </location>
</feature>
<dbReference type="Pfam" id="PF25954">
    <property type="entry name" value="Beta-barrel_RND_2"/>
    <property type="match status" value="1"/>
</dbReference>
<dbReference type="Gene3D" id="1.10.287.470">
    <property type="entry name" value="Helix hairpin bin"/>
    <property type="match status" value="1"/>
</dbReference>
<organism evidence="4 5">
    <name type="scientific">SAR92 clade bacterium H455</name>
    <dbReference type="NCBI Taxonomy" id="2974818"/>
    <lineage>
        <taxon>Bacteria</taxon>
        <taxon>Pseudomonadati</taxon>
        <taxon>Pseudomonadota</taxon>
        <taxon>Gammaproteobacteria</taxon>
        <taxon>Cellvibrionales</taxon>
        <taxon>Porticoccaceae</taxon>
        <taxon>SAR92 clade</taxon>
    </lineage>
</organism>
<accession>A0ABY5TQU5</accession>
<dbReference type="Gene3D" id="2.40.30.170">
    <property type="match status" value="1"/>
</dbReference>
<dbReference type="EMBL" id="CP103416">
    <property type="protein sequence ID" value="UVW36207.1"/>
    <property type="molecule type" value="Genomic_DNA"/>
</dbReference>